<dbReference type="EMBL" id="HBUF01274499">
    <property type="protein sequence ID" value="CAG6686012.1"/>
    <property type="molecule type" value="Transcribed_RNA"/>
</dbReference>
<reference evidence="1" key="1">
    <citation type="submission" date="2021-05" db="EMBL/GenBank/DDBJ databases">
        <authorList>
            <person name="Alioto T."/>
            <person name="Alioto T."/>
            <person name="Gomez Garrido J."/>
        </authorList>
    </citation>
    <scope>NUCLEOTIDE SEQUENCE</scope>
</reference>
<sequence>MGVLQVFNIWYRNLFQNFQLWILLDWILVSRDARELVITSVKISICNIFSKAATMVHVCVNVVVWIPCLLVIHMPLGWYSKIIILTSCSRHVENDSCYFSTIGEKSSDYSFKWRCERHSLKYNLECV</sequence>
<accession>A0A8D8TCQ2</accession>
<name>A0A8D8TCQ2_9HEMI</name>
<protein>
    <submittedName>
        <fullName evidence="1">Uncharacterized protein</fullName>
    </submittedName>
</protein>
<dbReference type="AlphaFoldDB" id="A0A8D8TCQ2"/>
<dbReference type="EMBL" id="HBUF01274502">
    <property type="protein sequence ID" value="CAG6686020.1"/>
    <property type="molecule type" value="Transcribed_RNA"/>
</dbReference>
<organism evidence="1">
    <name type="scientific">Cacopsylla melanoneura</name>
    <dbReference type="NCBI Taxonomy" id="428564"/>
    <lineage>
        <taxon>Eukaryota</taxon>
        <taxon>Metazoa</taxon>
        <taxon>Ecdysozoa</taxon>
        <taxon>Arthropoda</taxon>
        <taxon>Hexapoda</taxon>
        <taxon>Insecta</taxon>
        <taxon>Pterygota</taxon>
        <taxon>Neoptera</taxon>
        <taxon>Paraneoptera</taxon>
        <taxon>Hemiptera</taxon>
        <taxon>Sternorrhyncha</taxon>
        <taxon>Psylloidea</taxon>
        <taxon>Psyllidae</taxon>
        <taxon>Psyllinae</taxon>
        <taxon>Cacopsylla</taxon>
    </lineage>
</organism>
<dbReference type="EMBL" id="HBUF01274501">
    <property type="protein sequence ID" value="CAG6686017.1"/>
    <property type="molecule type" value="Transcribed_RNA"/>
</dbReference>
<evidence type="ECO:0000313" key="1">
    <source>
        <dbReference type="EMBL" id="CAG6686020.1"/>
    </source>
</evidence>
<proteinExistence type="predicted"/>